<accession>A0ABX8DPC8</accession>
<name>A0ABX8DPC8_9PSED</name>
<proteinExistence type="predicted"/>
<protein>
    <submittedName>
        <fullName evidence="1">Uncharacterized protein</fullName>
    </submittedName>
</protein>
<dbReference type="Proteomes" id="UP000678154">
    <property type="component" value="Chromosome"/>
</dbReference>
<dbReference type="RefSeq" id="WP_213606289.1">
    <property type="nucleotide sequence ID" value="NZ_CP074676.1"/>
</dbReference>
<organism evidence="1 2">
    <name type="scientific">Pseudomonas qingdaonensis</name>
    <dbReference type="NCBI Taxonomy" id="2056231"/>
    <lineage>
        <taxon>Bacteria</taxon>
        <taxon>Pseudomonadati</taxon>
        <taxon>Pseudomonadota</taxon>
        <taxon>Gammaproteobacteria</taxon>
        <taxon>Pseudomonadales</taxon>
        <taxon>Pseudomonadaceae</taxon>
        <taxon>Pseudomonas</taxon>
    </lineage>
</organism>
<keyword evidence="2" id="KW-1185">Reference proteome</keyword>
<sequence>MSVYDVAILLKSVEVRGRFMAVRKKAETIHLRVSAISKACLEGLANAMGKTSTRVLEDLIAEAAESCVADADGAVDERFSGEDWTLLKALKLAQIPDEPILKKLRTYFLADRALSPKDKFLVEAILWSPDSFSGETDIFLESEGVIKNPDEYRVFKVDLNAINNMMPSLEDYAEFRFKNKLVSPSYREYMMMVEKK</sequence>
<gene>
    <name evidence="1" type="ORF">KH389_22695</name>
</gene>
<dbReference type="EMBL" id="CP074676">
    <property type="protein sequence ID" value="QVL18170.1"/>
    <property type="molecule type" value="Genomic_DNA"/>
</dbReference>
<reference evidence="1 2" key="1">
    <citation type="journal article" date="2016" name="J. Hazard. Mater.">
        <title>A newly isolated Pseudomonas putida S-1 strain for batch-mode-propanethiol degradation and continuous treatment of propanethiol-containing waste gas.</title>
        <authorList>
            <person name="Chen D.Z."/>
            <person name="Sun Y.M."/>
            <person name="Han L.M."/>
            <person name="Chen J."/>
            <person name="Ye J.X."/>
            <person name="Chen J.M."/>
        </authorList>
    </citation>
    <scope>NUCLEOTIDE SEQUENCE [LARGE SCALE GENOMIC DNA]</scope>
    <source>
        <strain evidence="1 2">S-1</strain>
    </source>
</reference>
<evidence type="ECO:0000313" key="1">
    <source>
        <dbReference type="EMBL" id="QVL18170.1"/>
    </source>
</evidence>
<dbReference type="GeneID" id="87483097"/>
<evidence type="ECO:0000313" key="2">
    <source>
        <dbReference type="Proteomes" id="UP000678154"/>
    </source>
</evidence>